<dbReference type="PANTHER" id="PTHR47478">
    <property type="match status" value="1"/>
</dbReference>
<dbReference type="NCBIfam" id="TIGR02254">
    <property type="entry name" value="YjjG_YfnB"/>
    <property type="match status" value="1"/>
</dbReference>
<dbReference type="EMBL" id="JTJM01000007">
    <property type="protein sequence ID" value="OBW93617.1"/>
    <property type="molecule type" value="Genomic_DNA"/>
</dbReference>
<comment type="caution">
    <text evidence="1">The sequence shown here is derived from an EMBL/GenBank/DDBJ whole genome shotgun (WGS) entry which is preliminary data.</text>
</comment>
<dbReference type="PRINTS" id="PR00413">
    <property type="entry name" value="HADHALOGNASE"/>
</dbReference>
<dbReference type="NCBIfam" id="TIGR01549">
    <property type="entry name" value="HAD-SF-IA-v1"/>
    <property type="match status" value="1"/>
</dbReference>
<dbReference type="SFLD" id="SFLDS00003">
    <property type="entry name" value="Haloacid_Dehalogenase"/>
    <property type="match status" value="1"/>
</dbReference>
<dbReference type="RefSeq" id="WP_065238677.1">
    <property type="nucleotide sequence ID" value="NZ_JTJM01000007.1"/>
</dbReference>
<dbReference type="InterPro" id="IPR052550">
    <property type="entry name" value="Pyrimidine_5'-ntase_YjjG"/>
</dbReference>
<dbReference type="NCBIfam" id="NF006976">
    <property type="entry name" value="PRK09449.1"/>
    <property type="match status" value="1"/>
</dbReference>
<dbReference type="SUPFAM" id="SSF56784">
    <property type="entry name" value="HAD-like"/>
    <property type="match status" value="1"/>
</dbReference>
<dbReference type="InterPro" id="IPR036412">
    <property type="entry name" value="HAD-like_sf"/>
</dbReference>
<dbReference type="NCBIfam" id="TIGR01509">
    <property type="entry name" value="HAD-SF-IA-v3"/>
    <property type="match status" value="1"/>
</dbReference>
<evidence type="ECO:0000313" key="2">
    <source>
        <dbReference type="Proteomes" id="UP000243558"/>
    </source>
</evidence>
<dbReference type="InterPro" id="IPR006439">
    <property type="entry name" value="HAD-SF_hydro_IA"/>
</dbReference>
<dbReference type="Proteomes" id="UP000243558">
    <property type="component" value="Unassembled WGS sequence"/>
</dbReference>
<dbReference type="InterPro" id="IPR023214">
    <property type="entry name" value="HAD_sf"/>
</dbReference>
<dbReference type="CDD" id="cd04305">
    <property type="entry name" value="HAD_Neu5Ac-Pase_like"/>
    <property type="match status" value="1"/>
</dbReference>
<dbReference type="SFLD" id="SFLDG01129">
    <property type="entry name" value="C1.5:_HAD__Beta-PGM__Phosphata"/>
    <property type="match status" value="1"/>
</dbReference>
<gene>
    <name evidence="1" type="ORF">QV01_01585</name>
</gene>
<protein>
    <submittedName>
        <fullName evidence="1">DUMP phosphatase</fullName>
        <ecNumber evidence="1">3.1.3.5</ecNumber>
    </submittedName>
</protein>
<proteinExistence type="predicted"/>
<name>A0A1A7NTR2_9PAST</name>
<accession>A0A1A7NTR2</accession>
<dbReference type="PANTHER" id="PTHR47478:SF1">
    <property type="entry name" value="PYRIMIDINE 5'-NUCLEOTIDASE YJJG"/>
    <property type="match status" value="1"/>
</dbReference>
<dbReference type="InterPro" id="IPR023198">
    <property type="entry name" value="PGP-like_dom2"/>
</dbReference>
<dbReference type="GO" id="GO:0008253">
    <property type="term" value="F:5'-nucleotidase activity"/>
    <property type="evidence" value="ECO:0007669"/>
    <property type="project" value="UniProtKB-EC"/>
</dbReference>
<evidence type="ECO:0000313" key="1">
    <source>
        <dbReference type="EMBL" id="OBW93617.1"/>
    </source>
</evidence>
<keyword evidence="1" id="KW-0378">Hydrolase</keyword>
<dbReference type="AlphaFoldDB" id="A0A1A7NTR2"/>
<dbReference type="InterPro" id="IPR011951">
    <property type="entry name" value="HAD-SF_hydro_IA_YjjG/PynA"/>
</dbReference>
<dbReference type="SFLD" id="SFLDG01135">
    <property type="entry name" value="C1.5.6:_HAD__Beta-PGM__Phospha"/>
    <property type="match status" value="1"/>
</dbReference>
<dbReference type="EC" id="3.1.3.5" evidence="1"/>
<organism evidence="1 2">
    <name type="scientific">Gallibacterium genomosp. 3</name>
    <dbReference type="NCBI Taxonomy" id="505345"/>
    <lineage>
        <taxon>Bacteria</taxon>
        <taxon>Pseudomonadati</taxon>
        <taxon>Pseudomonadota</taxon>
        <taxon>Gammaproteobacteria</taxon>
        <taxon>Pasteurellales</taxon>
        <taxon>Pasteurellaceae</taxon>
        <taxon>Gallibacterium</taxon>
    </lineage>
</organism>
<dbReference type="Gene3D" id="1.10.150.240">
    <property type="entry name" value="Putative phosphatase, domain 2"/>
    <property type="match status" value="1"/>
</dbReference>
<dbReference type="OrthoDB" id="148966at2"/>
<dbReference type="Gene3D" id="3.40.50.1000">
    <property type="entry name" value="HAD superfamily/HAD-like"/>
    <property type="match status" value="1"/>
</dbReference>
<reference evidence="1 2" key="1">
    <citation type="submission" date="2014-11" db="EMBL/GenBank/DDBJ databases">
        <title>Pan-genome of Gallibacterium spp.</title>
        <authorList>
            <person name="Kudirkiene E."/>
            <person name="Bojesen A.M."/>
        </authorList>
    </citation>
    <scope>NUCLEOTIDE SEQUENCE [LARGE SCALE GENOMIC DNA]</scope>
    <source>
        <strain evidence="1 2">F151</strain>
    </source>
</reference>
<dbReference type="PATRIC" id="fig|505345.7.peg.319"/>
<keyword evidence="2" id="KW-1185">Reference proteome</keyword>
<dbReference type="Pfam" id="PF00702">
    <property type="entry name" value="Hydrolase"/>
    <property type="match status" value="1"/>
</dbReference>
<sequence>MKYNWILFDADETLFSFDSFAGLRQLFAQYNVDFTQEDFNQYQQLNKPLWVAYQDGKIDAKTLQESRFSTWGKRLSVDPAELNHGFLLSMAEVCRPLDGVVDLLQQLKDQAKLAIITNGFTAMQQLRLKKTGLNDYFEFVVVSEEIGVSKPNPQFFQHALELANPQDTKQVLVVGDTLESDILGGNNAGLDTCWLDHGRENLTEIKPTYQIPRIADLLPVIVENS</sequence>